<accession>A0ABW0ZUK3</accession>
<keyword evidence="2" id="KW-1185">Reference proteome</keyword>
<comment type="caution">
    <text evidence="1">The sequence shown here is derived from an EMBL/GenBank/DDBJ whole genome shotgun (WGS) entry which is preliminary data.</text>
</comment>
<evidence type="ECO:0000313" key="1">
    <source>
        <dbReference type="EMBL" id="MFC5746028.1"/>
    </source>
</evidence>
<evidence type="ECO:0000313" key="2">
    <source>
        <dbReference type="Proteomes" id="UP001596074"/>
    </source>
</evidence>
<dbReference type="Pfam" id="PF11209">
    <property type="entry name" value="LmeA"/>
    <property type="match status" value="1"/>
</dbReference>
<dbReference type="RefSeq" id="WP_378281645.1">
    <property type="nucleotide sequence ID" value="NZ_JBHSON010000011.1"/>
</dbReference>
<dbReference type="Proteomes" id="UP001596074">
    <property type="component" value="Unassembled WGS sequence"/>
</dbReference>
<name>A0ABW0ZUK3_9ACTN</name>
<proteinExistence type="predicted"/>
<organism evidence="1 2">
    <name type="scientific">Actinomadura rugatobispora</name>
    <dbReference type="NCBI Taxonomy" id="1994"/>
    <lineage>
        <taxon>Bacteria</taxon>
        <taxon>Bacillati</taxon>
        <taxon>Actinomycetota</taxon>
        <taxon>Actinomycetes</taxon>
        <taxon>Streptosporangiales</taxon>
        <taxon>Thermomonosporaceae</taxon>
        <taxon>Actinomadura</taxon>
    </lineage>
</organism>
<gene>
    <name evidence="1" type="ORF">ACFPZN_10445</name>
</gene>
<sequence length="232" mass="24525">MRKVLVVLLILVVGGVIAADRLGVRFAQNEIGRQVAAQYDLRQQPDVKIHGFPFLTQAIGGEYERIDVSIGDWSQSGITVKDVKVEMRGVGAPLSDVMAGNSNNVTVRTATASAVVPYEVLQQRAPKEVRKIGPKGDDLQVDMAGAIMGFPVTGSAVVSVKATRGGIVITPVSAGSGAGQIPLPLLRDRLAWTVPITNLPVGSRISQIQPTPEGLRVSATADNLKMSNLRGV</sequence>
<reference evidence="2" key="1">
    <citation type="journal article" date="2019" name="Int. J. Syst. Evol. Microbiol.">
        <title>The Global Catalogue of Microorganisms (GCM) 10K type strain sequencing project: providing services to taxonomists for standard genome sequencing and annotation.</title>
        <authorList>
            <consortium name="The Broad Institute Genomics Platform"/>
            <consortium name="The Broad Institute Genome Sequencing Center for Infectious Disease"/>
            <person name="Wu L."/>
            <person name="Ma J."/>
        </authorList>
    </citation>
    <scope>NUCLEOTIDE SEQUENCE [LARGE SCALE GENOMIC DNA]</scope>
    <source>
        <strain evidence="2">KCTC 42087</strain>
    </source>
</reference>
<dbReference type="EMBL" id="JBHSON010000011">
    <property type="protein sequence ID" value="MFC5746028.1"/>
    <property type="molecule type" value="Genomic_DNA"/>
</dbReference>
<dbReference type="InterPro" id="IPR021373">
    <property type="entry name" value="DUF2993"/>
</dbReference>
<protein>
    <submittedName>
        <fullName evidence="1">DUF2993 domain-containing protein</fullName>
    </submittedName>
</protein>